<dbReference type="SMART" id="SM01274">
    <property type="entry name" value="malic"/>
    <property type="match status" value="1"/>
</dbReference>
<gene>
    <name evidence="6" type="ORF">ANCCEY_02601</name>
</gene>
<dbReference type="EMBL" id="KE124815">
    <property type="protein sequence ID" value="EPB78299.1"/>
    <property type="molecule type" value="Genomic_DNA"/>
</dbReference>
<feature type="binding site" evidence="3">
    <location>
        <position position="245"/>
    </location>
    <ligand>
        <name>a divalent metal cation</name>
        <dbReference type="ChEBI" id="CHEBI:60240"/>
    </ligand>
</feature>
<protein>
    <submittedName>
        <fullName evidence="6">Malic enzyme domain protein</fullName>
    </submittedName>
</protein>
<dbReference type="Pfam" id="PF03949">
    <property type="entry name" value="Malic_M"/>
    <property type="match status" value="1"/>
</dbReference>
<dbReference type="PRINTS" id="PR00072">
    <property type="entry name" value="MALOXRDTASE"/>
</dbReference>
<dbReference type="InterPro" id="IPR012301">
    <property type="entry name" value="Malic_N_dom"/>
</dbReference>
<evidence type="ECO:0000256" key="3">
    <source>
        <dbReference type="PIRSR" id="PIRSR000106-3"/>
    </source>
</evidence>
<dbReference type="SMART" id="SM00919">
    <property type="entry name" value="Malic_M"/>
    <property type="match status" value="1"/>
</dbReference>
<dbReference type="GO" id="GO:0006108">
    <property type="term" value="P:malate metabolic process"/>
    <property type="evidence" value="ECO:0007669"/>
    <property type="project" value="TreeGrafter"/>
</dbReference>
<reference evidence="6 7" key="1">
    <citation type="submission" date="2013-05" db="EMBL/GenBank/DDBJ databases">
        <title>Draft genome of the parasitic nematode Anyclostoma ceylanicum.</title>
        <authorList>
            <person name="Mitreva M."/>
        </authorList>
    </citation>
    <scope>NUCLEOTIDE SEQUENCE [LARGE SCALE GENOMIC DNA]</scope>
</reference>
<evidence type="ECO:0000259" key="4">
    <source>
        <dbReference type="SMART" id="SM00919"/>
    </source>
</evidence>
<feature type="domain" description="Malic enzyme N-terminal" evidence="5">
    <location>
        <begin position="96"/>
        <end position="236"/>
    </location>
</feature>
<dbReference type="Gene3D" id="6.20.310.10">
    <property type="match status" value="1"/>
</dbReference>
<comment type="cofactor">
    <cofactor evidence="3">
        <name>Mg(2+)</name>
        <dbReference type="ChEBI" id="CHEBI:18420"/>
    </cofactor>
    <cofactor evidence="3">
        <name>Mn(2+)</name>
        <dbReference type="ChEBI" id="CHEBI:29035"/>
    </cofactor>
    <text evidence="3">Divalent metal cations. Prefers magnesium or manganese.</text>
</comment>
<evidence type="ECO:0000313" key="6">
    <source>
        <dbReference type="EMBL" id="EPB78299.1"/>
    </source>
</evidence>
<dbReference type="Gene3D" id="3.40.50.10380">
    <property type="entry name" value="Malic enzyme, N-terminal domain"/>
    <property type="match status" value="1"/>
</dbReference>
<dbReference type="SUPFAM" id="SSF51735">
    <property type="entry name" value="NAD(P)-binding Rossmann-fold domains"/>
    <property type="match status" value="1"/>
</dbReference>
<dbReference type="InterPro" id="IPR037062">
    <property type="entry name" value="Malic_N_dom_sf"/>
</dbReference>
<dbReference type="PANTHER" id="PTHR23406:SF90">
    <property type="entry name" value="MALIC ENZYME-RELATED"/>
    <property type="match status" value="1"/>
</dbReference>
<accession>A0A0D6M2H1</accession>
<dbReference type="PIRSF" id="PIRSF000106">
    <property type="entry name" value="ME"/>
    <property type="match status" value="1"/>
</dbReference>
<dbReference type="GO" id="GO:0004473">
    <property type="term" value="F:malate dehydrogenase (decarboxylating) (NADP+) activity"/>
    <property type="evidence" value="ECO:0007669"/>
    <property type="project" value="TreeGrafter"/>
</dbReference>
<feature type="binding site" evidence="2">
    <location>
        <position position="371"/>
    </location>
    <ligand>
        <name>(S)-malate</name>
        <dbReference type="ChEBI" id="CHEBI:15589"/>
    </ligand>
</feature>
<dbReference type="InterPro" id="IPR036291">
    <property type="entry name" value="NAD(P)-bd_dom_sf"/>
</dbReference>
<name>A0A0D6M2H1_9BILA</name>
<dbReference type="Pfam" id="PF00390">
    <property type="entry name" value="malic"/>
    <property type="match status" value="1"/>
</dbReference>
<comment type="similarity">
    <text evidence="1">Belongs to the malic enzymes family.</text>
</comment>
<evidence type="ECO:0000256" key="1">
    <source>
        <dbReference type="ARBA" id="ARBA00008785"/>
    </source>
</evidence>
<evidence type="ECO:0000313" key="7">
    <source>
        <dbReference type="Proteomes" id="UP000054495"/>
    </source>
</evidence>
<feature type="binding site" evidence="3">
    <location>
        <position position="221"/>
    </location>
    <ligand>
        <name>a divalent metal cation</name>
        <dbReference type="ChEBI" id="CHEBI:60240"/>
    </ligand>
</feature>
<feature type="binding site" evidence="3">
    <location>
        <position position="222"/>
    </location>
    <ligand>
        <name>a divalent metal cation</name>
        <dbReference type="ChEBI" id="CHEBI:60240"/>
    </ligand>
</feature>
<feature type="binding site" evidence="2">
    <location>
        <position position="131"/>
    </location>
    <ligand>
        <name>(S)-malate</name>
        <dbReference type="ChEBI" id="CHEBI:15589"/>
    </ligand>
</feature>
<dbReference type="GO" id="GO:0005739">
    <property type="term" value="C:mitochondrion"/>
    <property type="evidence" value="ECO:0007669"/>
    <property type="project" value="TreeGrafter"/>
</dbReference>
<dbReference type="Gene3D" id="3.40.50.720">
    <property type="entry name" value="NAD(P)-binding Rossmann-like Domain"/>
    <property type="match status" value="2"/>
</dbReference>
<dbReference type="GO" id="GO:0046872">
    <property type="term" value="F:metal ion binding"/>
    <property type="evidence" value="ECO:0007669"/>
    <property type="project" value="UniProtKB-KW"/>
</dbReference>
<dbReference type="InterPro" id="IPR001891">
    <property type="entry name" value="Malic_OxRdtase"/>
</dbReference>
<proteinExistence type="inferred from homology"/>
<dbReference type="Proteomes" id="UP000054495">
    <property type="component" value="Unassembled WGS sequence"/>
</dbReference>
<feature type="domain" description="Malic enzyme NAD-binding" evidence="4">
    <location>
        <begin position="246"/>
        <end position="434"/>
    </location>
</feature>
<keyword evidence="3" id="KW-0479">Metal-binding</keyword>
<dbReference type="SUPFAM" id="SSF53223">
    <property type="entry name" value="Aminoacid dehydrogenase-like, N-terminal domain"/>
    <property type="match status" value="1"/>
</dbReference>
<keyword evidence="7" id="KW-1185">Reference proteome</keyword>
<dbReference type="AlphaFoldDB" id="A0A0D6M2H1"/>
<organism evidence="6 7">
    <name type="scientific">Ancylostoma ceylanicum</name>
    <dbReference type="NCBI Taxonomy" id="53326"/>
    <lineage>
        <taxon>Eukaryota</taxon>
        <taxon>Metazoa</taxon>
        <taxon>Ecdysozoa</taxon>
        <taxon>Nematoda</taxon>
        <taxon>Chromadorea</taxon>
        <taxon>Rhabditida</taxon>
        <taxon>Rhabditina</taxon>
        <taxon>Rhabditomorpha</taxon>
        <taxon>Strongyloidea</taxon>
        <taxon>Ancylostomatidae</taxon>
        <taxon>Ancylostomatinae</taxon>
        <taxon>Ancylostoma</taxon>
    </lineage>
</organism>
<evidence type="ECO:0000259" key="5">
    <source>
        <dbReference type="SMART" id="SM01274"/>
    </source>
</evidence>
<evidence type="ECO:0000256" key="2">
    <source>
        <dbReference type="PIRSR" id="PIRSR000106-2"/>
    </source>
</evidence>
<dbReference type="GO" id="GO:0051287">
    <property type="term" value="F:NAD binding"/>
    <property type="evidence" value="ECO:0007669"/>
    <property type="project" value="InterPro"/>
</dbReference>
<dbReference type="PANTHER" id="PTHR23406">
    <property type="entry name" value="MALIC ENZYME-RELATED"/>
    <property type="match status" value="1"/>
</dbReference>
<dbReference type="InterPro" id="IPR046346">
    <property type="entry name" value="Aminoacid_DH-like_N_sf"/>
</dbReference>
<dbReference type="InterPro" id="IPR012302">
    <property type="entry name" value="Malic_NAD-bd"/>
</dbReference>
<sequence length="485" mass="54464">MGIRRISSSPALAKEVDLSDPKQLALHKLYRPERVTPREKGYDLLKNPRLNKGMAFSLYERHYLGIHGLLPPAFMTEEQQAYRVMTKLREQPDDLSKLNLIRCYVPSDREEDRRPVELASQRAIVVTDGERILGLGDLGAYGMGIPVGKLALYVALGGIQPQWCLPVVIDVGTNNQKLLDDPFYIGLRRRRVRGPEYELLLDNFMKAATKRFGRDTLIQFEDFAFENAYTLLDRYKNEYCVFNDDIQAGLLAATRVTGRPLSQKKMVFLGAGAAGLGVAELCVNQMVDEGISEKEACDKIYMMDVGGLITKSRHRSLTDRHLRFAKDMDETKSLLEVVQKVQPEGTVLYASGSPFDNVELNGKIYKPGQGNNSYIFPGVALAAIVFKAKHIPDKAFLLAARRCAQSVTVKSLEKYARLYPRLKDIRELSVHIAIDENKWIELISHKLTLRSARASHYLLSLILSCMGCTIPSMLKVNKGLSTAKP</sequence>